<dbReference type="InterPro" id="IPR011701">
    <property type="entry name" value="MFS"/>
</dbReference>
<accession>A0ABS6J9I3</accession>
<organism evidence="6 7">
    <name type="scientific">Evansella tamaricis</name>
    <dbReference type="NCBI Taxonomy" id="2069301"/>
    <lineage>
        <taxon>Bacteria</taxon>
        <taxon>Bacillati</taxon>
        <taxon>Bacillota</taxon>
        <taxon>Bacilli</taxon>
        <taxon>Bacillales</taxon>
        <taxon>Bacillaceae</taxon>
        <taxon>Evansella</taxon>
    </lineage>
</organism>
<keyword evidence="4" id="KW-0472">Membrane</keyword>
<feature type="transmembrane region" description="Helical" evidence="4">
    <location>
        <begin position="361"/>
        <end position="380"/>
    </location>
</feature>
<feature type="transmembrane region" description="Helical" evidence="4">
    <location>
        <begin position="44"/>
        <end position="61"/>
    </location>
</feature>
<dbReference type="CDD" id="cd17477">
    <property type="entry name" value="MFS_YcaD_like"/>
    <property type="match status" value="1"/>
</dbReference>
<evidence type="ECO:0000256" key="3">
    <source>
        <dbReference type="ARBA" id="ARBA00022475"/>
    </source>
</evidence>
<evidence type="ECO:0000259" key="5">
    <source>
        <dbReference type="PROSITE" id="PS50850"/>
    </source>
</evidence>
<name>A0ABS6J9I3_9BACI</name>
<feature type="domain" description="Major facilitator superfamily (MFS) profile" evidence="5">
    <location>
        <begin position="7"/>
        <end position="385"/>
    </location>
</feature>
<keyword evidence="7" id="KW-1185">Reference proteome</keyword>
<dbReference type="EMBL" id="JAHQCS010000019">
    <property type="protein sequence ID" value="MBU9710344.1"/>
    <property type="molecule type" value="Genomic_DNA"/>
</dbReference>
<feature type="transmembrane region" description="Helical" evidence="4">
    <location>
        <begin position="199"/>
        <end position="218"/>
    </location>
</feature>
<feature type="transmembrane region" description="Helical" evidence="4">
    <location>
        <begin position="132"/>
        <end position="152"/>
    </location>
</feature>
<dbReference type="Proteomes" id="UP000784880">
    <property type="component" value="Unassembled WGS sequence"/>
</dbReference>
<keyword evidence="2" id="KW-0813">Transport</keyword>
<dbReference type="InterPro" id="IPR020846">
    <property type="entry name" value="MFS_dom"/>
</dbReference>
<dbReference type="PANTHER" id="PTHR23521">
    <property type="entry name" value="TRANSPORTER MFS SUPERFAMILY"/>
    <property type="match status" value="1"/>
</dbReference>
<dbReference type="InterPro" id="IPR047200">
    <property type="entry name" value="MFS_YcaD-like"/>
</dbReference>
<feature type="transmembrane region" description="Helical" evidence="4">
    <location>
        <begin position="158"/>
        <end position="178"/>
    </location>
</feature>
<evidence type="ECO:0000256" key="4">
    <source>
        <dbReference type="SAM" id="Phobius"/>
    </source>
</evidence>
<keyword evidence="4" id="KW-1133">Transmembrane helix</keyword>
<feature type="transmembrane region" description="Helical" evidence="4">
    <location>
        <begin position="238"/>
        <end position="260"/>
    </location>
</feature>
<feature type="transmembrane region" description="Helical" evidence="4">
    <location>
        <begin position="272"/>
        <end position="290"/>
    </location>
</feature>
<comment type="caution">
    <text evidence="6">The sequence shown here is derived from an EMBL/GenBank/DDBJ whole genome shotgun (WGS) entry which is preliminary data.</text>
</comment>
<reference evidence="6 7" key="1">
    <citation type="submission" date="2021-06" db="EMBL/GenBank/DDBJ databases">
        <title>Bacillus sp. RD4P76, an endophyte from a halophyte.</title>
        <authorList>
            <person name="Sun J.-Q."/>
        </authorList>
    </citation>
    <scope>NUCLEOTIDE SEQUENCE [LARGE SCALE GENOMIC DNA]</scope>
    <source>
        <strain evidence="6 7">CGMCC 1.15917</strain>
    </source>
</reference>
<feature type="transmembrane region" description="Helical" evidence="4">
    <location>
        <begin position="9"/>
        <end position="32"/>
    </location>
</feature>
<comment type="subcellular location">
    <subcellularLocation>
        <location evidence="1">Cell membrane</location>
        <topology evidence="1">Multi-pass membrane protein</topology>
    </subcellularLocation>
</comment>
<evidence type="ECO:0000313" key="7">
    <source>
        <dbReference type="Proteomes" id="UP000784880"/>
    </source>
</evidence>
<proteinExistence type="predicted"/>
<feature type="transmembrane region" description="Helical" evidence="4">
    <location>
        <begin position="94"/>
        <end position="111"/>
    </location>
</feature>
<feature type="transmembrane region" description="Helical" evidence="4">
    <location>
        <begin position="296"/>
        <end position="320"/>
    </location>
</feature>
<gene>
    <name evidence="6" type="ORF">KS419_01015</name>
</gene>
<dbReference type="PROSITE" id="PS50850">
    <property type="entry name" value="MFS"/>
    <property type="match status" value="1"/>
</dbReference>
<evidence type="ECO:0000256" key="1">
    <source>
        <dbReference type="ARBA" id="ARBA00004651"/>
    </source>
</evidence>
<feature type="transmembrane region" description="Helical" evidence="4">
    <location>
        <begin position="68"/>
        <end position="88"/>
    </location>
</feature>
<dbReference type="PANTHER" id="PTHR23521:SF2">
    <property type="entry name" value="TRANSPORTER MFS SUPERFAMILY"/>
    <property type="match status" value="1"/>
</dbReference>
<keyword evidence="3" id="KW-1003">Cell membrane</keyword>
<evidence type="ECO:0000313" key="6">
    <source>
        <dbReference type="EMBL" id="MBU9710344.1"/>
    </source>
</evidence>
<keyword evidence="4" id="KW-0812">Transmembrane</keyword>
<feature type="transmembrane region" description="Helical" evidence="4">
    <location>
        <begin position="332"/>
        <end position="355"/>
    </location>
</feature>
<evidence type="ECO:0000256" key="2">
    <source>
        <dbReference type="ARBA" id="ARBA00022448"/>
    </source>
</evidence>
<sequence length="395" mass="43910">MNHPVYRYWVLVGMVLIAGFSQGMLLPVLAVMLETAGVSSSANGLNAAALYIGIILISPFIEKPVRKYGYKPIIIIGLVLVMISLILFPIWQTFWFWFILRIVVGIADNLIHFSTQIWISSTASKEKRGRQLAIYGLAFGLGFGIGPMMTQLLAINEYLPFFIASGFSVIAWVFMLFLRNEWPESDFETASQLNTFSRYKQVIKLAWFALLPGFLYGYLEASLHGNYPVYAMRMGIDIQFVTVLLLPSFVFGSLFTQLPLGILSDKIGRSKVLKIIFFFGFILFFSMSFVEHLPWVLWILFTLSGMLLGSSFSLGIAYLADLVPANLLPTGTVMTGVLFAVGSMIGPTVGGWLIGVVEQGAIYYSMSSMLLLMFVAALLFERINKKSVGKSTESA</sequence>
<dbReference type="Pfam" id="PF07690">
    <property type="entry name" value="MFS_1"/>
    <property type="match status" value="1"/>
</dbReference>
<protein>
    <submittedName>
        <fullName evidence="6">MFS transporter</fullName>
    </submittedName>
</protein>